<dbReference type="InterPro" id="IPR017871">
    <property type="entry name" value="ABC_transporter-like_CS"/>
</dbReference>
<sequence>MSLVVENLTKRFGEKTAVDHLSFSMETPGVFGLLGTNGAGKTTTIRTILGIMEADEGKAQWNGRKINRETLAFGYLPEERGIYMKTKVLEQLIYFGMLRGMKREAVKKAALGYMERLGVMEYRNMPAEKLSKGNQQKVQLISAIIHNPRLVFLDEPFSGLDPVNGKMLRDLVSELVEEGKYIILSTHQMETVEEYCKNLLILNRGRTILQGNLKEIKSAFGHTNLCVAVNADVEEIAREEGLEVFEVRAAETEYKINGDEMAHRFLKRMLDAGIYPNKFEIREPSLQEIFVRKAGETE</sequence>
<dbReference type="Pfam" id="PF13732">
    <property type="entry name" value="DrrA1-3_C"/>
    <property type="match status" value="1"/>
</dbReference>
<protein>
    <submittedName>
        <fullName evidence="6">ABC transporter ATP-binding protein</fullName>
    </submittedName>
</protein>
<dbReference type="InterPro" id="IPR050763">
    <property type="entry name" value="ABC_transporter_ATP-binding"/>
</dbReference>
<dbReference type="EMBL" id="CP015405">
    <property type="protein sequence ID" value="ANU74393.1"/>
    <property type="molecule type" value="Genomic_DNA"/>
</dbReference>
<keyword evidence="4 6" id="KW-0067">ATP-binding</keyword>
<keyword evidence="7" id="KW-1185">Reference proteome</keyword>
<dbReference type="Gene3D" id="3.40.50.300">
    <property type="entry name" value="P-loop containing nucleotide triphosphate hydrolases"/>
    <property type="match status" value="1"/>
</dbReference>
<dbReference type="SMART" id="SM00382">
    <property type="entry name" value="AAA"/>
    <property type="match status" value="1"/>
</dbReference>
<dbReference type="PANTHER" id="PTHR42711">
    <property type="entry name" value="ABC TRANSPORTER ATP-BINDING PROTEIN"/>
    <property type="match status" value="1"/>
</dbReference>
<comment type="similarity">
    <text evidence="1">Belongs to the ABC transporter superfamily.</text>
</comment>
<dbReference type="InterPro" id="IPR003593">
    <property type="entry name" value="AAA+_ATPase"/>
</dbReference>
<evidence type="ECO:0000256" key="3">
    <source>
        <dbReference type="ARBA" id="ARBA00022741"/>
    </source>
</evidence>
<evidence type="ECO:0000256" key="1">
    <source>
        <dbReference type="ARBA" id="ARBA00005417"/>
    </source>
</evidence>
<evidence type="ECO:0000256" key="2">
    <source>
        <dbReference type="ARBA" id="ARBA00022448"/>
    </source>
</evidence>
<dbReference type="GO" id="GO:0005524">
    <property type="term" value="F:ATP binding"/>
    <property type="evidence" value="ECO:0007669"/>
    <property type="project" value="UniProtKB-KW"/>
</dbReference>
<accession>A0A1C7I6C4</accession>
<dbReference type="Proteomes" id="UP000092574">
    <property type="component" value="Chromosome"/>
</dbReference>
<dbReference type="AlphaFoldDB" id="A0A1C7I6C4"/>
<dbReference type="PANTHER" id="PTHR42711:SF5">
    <property type="entry name" value="ABC TRANSPORTER ATP-BINDING PROTEIN NATA"/>
    <property type="match status" value="1"/>
</dbReference>
<dbReference type="KEGG" id="byl:A4V09_00530"/>
<organism evidence="6 7">
    <name type="scientific">Blautia pseudococcoides</name>
    <dbReference type="NCBI Taxonomy" id="1796616"/>
    <lineage>
        <taxon>Bacteria</taxon>
        <taxon>Bacillati</taxon>
        <taxon>Bacillota</taxon>
        <taxon>Clostridia</taxon>
        <taxon>Lachnospirales</taxon>
        <taxon>Lachnospiraceae</taxon>
        <taxon>Blautia</taxon>
    </lineage>
</organism>
<dbReference type="PROSITE" id="PS00211">
    <property type="entry name" value="ABC_TRANSPORTER_1"/>
    <property type="match status" value="1"/>
</dbReference>
<reference evidence="6" key="1">
    <citation type="submission" date="2017-04" db="EMBL/GenBank/DDBJ databases">
        <title>Complete Genome Sequences of Twelve Strains of a Stable Defined Moderately Diverse Mouse Microbiota 2 (sDMDMm2).</title>
        <authorList>
            <person name="Uchimura Y."/>
            <person name="Wyss M."/>
            <person name="Brugiroux S."/>
            <person name="Limenitakis J.P."/>
            <person name="Stecher B."/>
            <person name="McCoy K.D."/>
            <person name="Macpherson A.J."/>
        </authorList>
    </citation>
    <scope>NUCLEOTIDE SEQUENCE</scope>
    <source>
        <strain evidence="6">YL58</strain>
    </source>
</reference>
<proteinExistence type="inferred from homology"/>
<evidence type="ECO:0000256" key="4">
    <source>
        <dbReference type="ARBA" id="ARBA00022840"/>
    </source>
</evidence>
<dbReference type="InterPro" id="IPR003439">
    <property type="entry name" value="ABC_transporter-like_ATP-bd"/>
</dbReference>
<keyword evidence="3" id="KW-0547">Nucleotide-binding</keyword>
<feature type="domain" description="ABC transporter" evidence="5">
    <location>
        <begin position="3"/>
        <end position="229"/>
    </location>
</feature>
<dbReference type="OrthoDB" id="9801987at2"/>
<dbReference type="InterPro" id="IPR027417">
    <property type="entry name" value="P-loop_NTPase"/>
</dbReference>
<dbReference type="RefSeq" id="WP_065540628.1">
    <property type="nucleotide sequence ID" value="NZ_CP015405.2"/>
</dbReference>
<name>A0A1C7I6C4_9FIRM</name>
<dbReference type="STRING" id="1796616.A4V09_00530"/>
<dbReference type="Pfam" id="PF00005">
    <property type="entry name" value="ABC_tran"/>
    <property type="match status" value="1"/>
</dbReference>
<dbReference type="PROSITE" id="PS50893">
    <property type="entry name" value="ABC_TRANSPORTER_2"/>
    <property type="match status" value="1"/>
</dbReference>
<evidence type="ECO:0000313" key="7">
    <source>
        <dbReference type="Proteomes" id="UP000092574"/>
    </source>
</evidence>
<dbReference type="InterPro" id="IPR025302">
    <property type="entry name" value="DrrA1/2-like_C"/>
</dbReference>
<evidence type="ECO:0000313" key="6">
    <source>
        <dbReference type="EMBL" id="ANU74393.1"/>
    </source>
</evidence>
<keyword evidence="2" id="KW-0813">Transport</keyword>
<gene>
    <name evidence="6" type="ORF">A4V09_00530</name>
</gene>
<evidence type="ECO:0000259" key="5">
    <source>
        <dbReference type="PROSITE" id="PS50893"/>
    </source>
</evidence>
<dbReference type="SUPFAM" id="SSF52540">
    <property type="entry name" value="P-loop containing nucleoside triphosphate hydrolases"/>
    <property type="match status" value="1"/>
</dbReference>
<dbReference type="GO" id="GO:0016887">
    <property type="term" value="F:ATP hydrolysis activity"/>
    <property type="evidence" value="ECO:0007669"/>
    <property type="project" value="InterPro"/>
</dbReference>